<evidence type="ECO:0000259" key="2">
    <source>
        <dbReference type="SMART" id="SM00900"/>
    </source>
</evidence>
<dbReference type="GO" id="GO:0010181">
    <property type="term" value="F:FMN binding"/>
    <property type="evidence" value="ECO:0007669"/>
    <property type="project" value="InterPro"/>
</dbReference>
<keyword evidence="1" id="KW-0732">Signal</keyword>
<dbReference type="InterPro" id="IPR007329">
    <property type="entry name" value="FMN-bd"/>
</dbReference>
<evidence type="ECO:0000313" key="4">
    <source>
        <dbReference type="Proteomes" id="UP000675379"/>
    </source>
</evidence>
<protein>
    <submittedName>
        <fullName evidence="3">FMN-binding protein</fullName>
    </submittedName>
</protein>
<proteinExistence type="predicted"/>
<dbReference type="Pfam" id="PF04205">
    <property type="entry name" value="FMN_bind"/>
    <property type="match status" value="1"/>
</dbReference>
<organism evidence="3 4">
    <name type="scientific">Proteiniclasticum sediminis</name>
    <dbReference type="NCBI Taxonomy" id="2804028"/>
    <lineage>
        <taxon>Bacteria</taxon>
        <taxon>Bacillati</taxon>
        <taxon>Bacillota</taxon>
        <taxon>Clostridia</taxon>
        <taxon>Eubacteriales</taxon>
        <taxon>Clostridiaceae</taxon>
        <taxon>Proteiniclasticum</taxon>
    </lineage>
</organism>
<name>A0A941CQZ8_9CLOT</name>
<dbReference type="AlphaFoldDB" id="A0A941CQZ8"/>
<comment type="caution">
    <text evidence="3">The sequence shown here is derived from an EMBL/GenBank/DDBJ whole genome shotgun (WGS) entry which is preliminary data.</text>
</comment>
<evidence type="ECO:0000313" key="3">
    <source>
        <dbReference type="EMBL" id="MBR0577306.1"/>
    </source>
</evidence>
<evidence type="ECO:0000256" key="1">
    <source>
        <dbReference type="SAM" id="SignalP"/>
    </source>
</evidence>
<feature type="signal peptide" evidence="1">
    <location>
        <begin position="1"/>
        <end position="25"/>
    </location>
</feature>
<dbReference type="Proteomes" id="UP000675379">
    <property type="component" value="Unassembled WGS sequence"/>
</dbReference>
<dbReference type="Gene3D" id="3.90.1010.20">
    <property type="match status" value="1"/>
</dbReference>
<accession>A0A941CQZ8</accession>
<reference evidence="3" key="1">
    <citation type="submission" date="2021-04" db="EMBL/GenBank/DDBJ databases">
        <title>Proteiniclasticum sedimins sp. nov., an obligate anaerobic bacterium isolated from anaerobic sludge.</title>
        <authorList>
            <person name="Liu J."/>
        </authorList>
    </citation>
    <scope>NUCLEOTIDE SEQUENCE</scope>
    <source>
        <strain evidence="3">BAD-10</strain>
    </source>
</reference>
<feature type="domain" description="FMN-binding" evidence="2">
    <location>
        <begin position="38"/>
        <end position="113"/>
    </location>
</feature>
<keyword evidence="4" id="KW-1185">Reference proteome</keyword>
<dbReference type="EMBL" id="JAGSCS010000026">
    <property type="protein sequence ID" value="MBR0577306.1"/>
    <property type="molecule type" value="Genomic_DNA"/>
</dbReference>
<feature type="chain" id="PRO_5037658676" evidence="1">
    <location>
        <begin position="26"/>
        <end position="114"/>
    </location>
</feature>
<dbReference type="RefSeq" id="WP_211802705.1">
    <property type="nucleotide sequence ID" value="NZ_JAGSCS010000026.1"/>
</dbReference>
<dbReference type="PROSITE" id="PS51257">
    <property type="entry name" value="PROKAR_LIPOPROTEIN"/>
    <property type="match status" value="1"/>
</dbReference>
<dbReference type="SMART" id="SM00900">
    <property type="entry name" value="FMN_bind"/>
    <property type="match status" value="1"/>
</dbReference>
<dbReference type="GO" id="GO:0016020">
    <property type="term" value="C:membrane"/>
    <property type="evidence" value="ECO:0007669"/>
    <property type="project" value="InterPro"/>
</dbReference>
<sequence length="114" mass="11538">MKKIAKLAASALMSAVILVGCASGAALKDGTYTGEGQGNNGPIKVSVTVASGKISEVKIDEEKETEGIWEKAEEGVTKALVGKTSTEGVDTISGATNSSKGILEAVDNALKNAK</sequence>
<gene>
    <name evidence="3" type="ORF">KCG48_13390</name>
</gene>